<name>A0A2I1IKE6_9ACTO</name>
<dbReference type="GO" id="GO:0016405">
    <property type="term" value="F:CoA-ligase activity"/>
    <property type="evidence" value="ECO:0007669"/>
    <property type="project" value="TreeGrafter"/>
</dbReference>
<evidence type="ECO:0000313" key="4">
    <source>
        <dbReference type="Proteomes" id="UP000235122"/>
    </source>
</evidence>
<dbReference type="PANTHER" id="PTHR24096">
    <property type="entry name" value="LONG-CHAIN-FATTY-ACID--COA LIGASE"/>
    <property type="match status" value="1"/>
</dbReference>
<gene>
    <name evidence="3" type="ORF">CYJ19_10295</name>
</gene>
<dbReference type="Pfam" id="PF13193">
    <property type="entry name" value="AMP-binding_C"/>
    <property type="match status" value="1"/>
</dbReference>
<proteinExistence type="predicted"/>
<dbReference type="RefSeq" id="WP_024331527.1">
    <property type="nucleotide sequence ID" value="NZ_JASOXK010000004.1"/>
</dbReference>
<dbReference type="Gene3D" id="3.40.50.12780">
    <property type="entry name" value="N-terminal domain of ligase-like"/>
    <property type="match status" value="1"/>
</dbReference>
<organism evidence="3 4">
    <name type="scientific">Winkia neuii</name>
    <dbReference type="NCBI Taxonomy" id="33007"/>
    <lineage>
        <taxon>Bacteria</taxon>
        <taxon>Bacillati</taxon>
        <taxon>Actinomycetota</taxon>
        <taxon>Actinomycetes</taxon>
        <taxon>Actinomycetales</taxon>
        <taxon>Actinomycetaceae</taxon>
        <taxon>Winkia</taxon>
    </lineage>
</organism>
<evidence type="ECO:0000259" key="2">
    <source>
        <dbReference type="Pfam" id="PF13193"/>
    </source>
</evidence>
<dbReference type="Pfam" id="PF00501">
    <property type="entry name" value="AMP-binding"/>
    <property type="match status" value="1"/>
</dbReference>
<dbReference type="InterPro" id="IPR000873">
    <property type="entry name" value="AMP-dep_synth/lig_dom"/>
</dbReference>
<dbReference type="Gene3D" id="3.30.300.30">
    <property type="match status" value="1"/>
</dbReference>
<dbReference type="STRING" id="33007.HMPREF3198_01887"/>
<dbReference type="Proteomes" id="UP000235122">
    <property type="component" value="Unassembled WGS sequence"/>
</dbReference>
<dbReference type="GeneID" id="35867242"/>
<protein>
    <submittedName>
        <fullName evidence="3">Long-chain fatty acid--CoA ligase</fullName>
    </submittedName>
</protein>
<evidence type="ECO:0000259" key="1">
    <source>
        <dbReference type="Pfam" id="PF00501"/>
    </source>
</evidence>
<reference evidence="3 4" key="1">
    <citation type="submission" date="2017-12" db="EMBL/GenBank/DDBJ databases">
        <title>Phylogenetic diversity of female urinary microbiome.</title>
        <authorList>
            <person name="Thomas-White K."/>
            <person name="Wolfe A.J."/>
        </authorList>
    </citation>
    <scope>NUCLEOTIDE SEQUENCE [LARGE SCALE GENOMIC DNA]</scope>
    <source>
        <strain evidence="3 4">UMB0402</strain>
    </source>
</reference>
<comment type="caution">
    <text evidence="3">The sequence shown here is derived from an EMBL/GenBank/DDBJ whole genome shotgun (WGS) entry which is preliminary data.</text>
</comment>
<dbReference type="SUPFAM" id="SSF56801">
    <property type="entry name" value="Acetyl-CoA synthetase-like"/>
    <property type="match status" value="1"/>
</dbReference>
<feature type="domain" description="AMP-dependent synthetase/ligase" evidence="1">
    <location>
        <begin position="37"/>
        <end position="424"/>
    </location>
</feature>
<dbReference type="AlphaFoldDB" id="A0A2I1IKE6"/>
<dbReference type="InterPro" id="IPR045851">
    <property type="entry name" value="AMP-bd_C_sf"/>
</dbReference>
<dbReference type="PROSITE" id="PS00455">
    <property type="entry name" value="AMP_BINDING"/>
    <property type="match status" value="1"/>
</dbReference>
<sequence>MNDAEGISDLTRRLRKGYDPKVAHEVDPTPASLVTLLQEAARKWPDRVATDFLGSTYTFASLEEQTRKAAGVLASLGVEKGDRVSLIMPNCPQFLTIFFGALHLGAIAVAHNPLAPSSELHTEIERVSSKVVLAWQKSVKKVLDTPAKVVAVDLAAALPLSARLALRLPISKARNLRRQLCQKVPAGVPSFDRLITQAKPILESVYVDPEQTAVMMHTGGTTGSPKSVMLSSTNLVSNTRAAAQWVTPLLHDHEVIYSVLPFFHAFGMTLVMLSGILVGASQVIFPKFDESLCLSAWRRRPCTFMIGVPPMFARLAKAAKAKRVDLKTINYTISGAMPLKKEDAAAWAKATDAPVIEGYGMTETSPIVTGSPLGSTRVGTLGLPFPSIQVRLVSLDDPTRDVDDLAGEPGELIVKGPGCSKGYWNDPVETENLYTSEGWLRTGDIAVNDDGYLALADRRKELILCGGFNVYPTLVEKAIASHPEVEDVAVVGLPDAERGEIVAAAVIPHPGCSPSLASIRKHIDAEIPHYAMPRKIFLVDHLPKSDLGKVLRREVREQLLSSN</sequence>
<keyword evidence="3" id="KW-0436">Ligase</keyword>
<dbReference type="InterPro" id="IPR025110">
    <property type="entry name" value="AMP-bd_C"/>
</dbReference>
<evidence type="ECO:0000313" key="3">
    <source>
        <dbReference type="EMBL" id="PKY71599.1"/>
    </source>
</evidence>
<keyword evidence="4" id="KW-1185">Reference proteome</keyword>
<accession>A0A2I1IKE6</accession>
<dbReference type="InterPro" id="IPR042099">
    <property type="entry name" value="ANL_N_sf"/>
</dbReference>
<feature type="domain" description="AMP-binding enzyme C-terminal" evidence="2">
    <location>
        <begin position="475"/>
        <end position="549"/>
    </location>
</feature>
<dbReference type="EMBL" id="PKKO01000006">
    <property type="protein sequence ID" value="PKY71599.1"/>
    <property type="molecule type" value="Genomic_DNA"/>
</dbReference>
<dbReference type="InterPro" id="IPR020845">
    <property type="entry name" value="AMP-binding_CS"/>
</dbReference>